<dbReference type="AlphaFoldDB" id="A0A0G4GCX8"/>
<feature type="compositionally biased region" description="Basic and acidic residues" evidence="1">
    <location>
        <begin position="1"/>
        <end position="28"/>
    </location>
</feature>
<feature type="compositionally biased region" description="Basic and acidic residues" evidence="1">
    <location>
        <begin position="607"/>
        <end position="630"/>
    </location>
</feature>
<dbReference type="Proteomes" id="UP000041254">
    <property type="component" value="Unassembled WGS sequence"/>
</dbReference>
<accession>A0A0G4GCX8</accession>
<feature type="compositionally biased region" description="Polar residues" evidence="1">
    <location>
        <begin position="662"/>
        <end position="671"/>
    </location>
</feature>
<keyword evidence="3" id="KW-1185">Reference proteome</keyword>
<dbReference type="VEuPathDB" id="CryptoDB:Vbra_17440"/>
<feature type="region of interest" description="Disordered" evidence="1">
    <location>
        <begin position="662"/>
        <end position="691"/>
    </location>
</feature>
<proteinExistence type="predicted"/>
<feature type="region of interest" description="Disordered" evidence="1">
    <location>
        <begin position="1"/>
        <end position="38"/>
    </location>
</feature>
<dbReference type="SUPFAM" id="SSF63829">
    <property type="entry name" value="Calcium-dependent phosphotriesterase"/>
    <property type="match status" value="1"/>
</dbReference>
<organism evidence="2 3">
    <name type="scientific">Vitrella brassicaformis (strain CCMP3155)</name>
    <dbReference type="NCBI Taxonomy" id="1169540"/>
    <lineage>
        <taxon>Eukaryota</taxon>
        <taxon>Sar</taxon>
        <taxon>Alveolata</taxon>
        <taxon>Colpodellida</taxon>
        <taxon>Vitrellaceae</taxon>
        <taxon>Vitrella</taxon>
    </lineage>
</organism>
<feature type="compositionally biased region" description="Polar residues" evidence="1">
    <location>
        <begin position="747"/>
        <end position="759"/>
    </location>
</feature>
<gene>
    <name evidence="2" type="ORF">Vbra_17440</name>
</gene>
<feature type="region of interest" description="Disordered" evidence="1">
    <location>
        <begin position="741"/>
        <end position="779"/>
    </location>
</feature>
<protein>
    <submittedName>
        <fullName evidence="2">Uncharacterized protein</fullName>
    </submittedName>
</protein>
<dbReference type="InParanoid" id="A0A0G4GCX8"/>
<dbReference type="PhylomeDB" id="A0A0G4GCX8"/>
<feature type="region of interest" description="Disordered" evidence="1">
    <location>
        <begin position="585"/>
        <end position="632"/>
    </location>
</feature>
<evidence type="ECO:0000256" key="1">
    <source>
        <dbReference type="SAM" id="MobiDB-lite"/>
    </source>
</evidence>
<evidence type="ECO:0000313" key="2">
    <source>
        <dbReference type="EMBL" id="CEM27129.1"/>
    </source>
</evidence>
<dbReference type="OrthoDB" id="10281675at2759"/>
<evidence type="ECO:0000313" key="3">
    <source>
        <dbReference type="Proteomes" id="UP000041254"/>
    </source>
</evidence>
<sequence length="804" mass="86585">MLGRDSDDSRAEETRRCIDRRAEKERKRGGTSAPNRRAGRAMRAAGILSLLSLVAQASGFAMIPRNPFIADSPWPIAQCNNYAQASTLLPGPFEKGGAKVDALLDYRLADPISLLYTSDGKVVWGSSLTHVFKLDRSTKNLRIVDLVPKSEELRQNDTFHGAYSVLSSEGIYYTATLFSIEAYKDKEEGNSTSKIKFFKRWKMDDRLESESIIGLSMTYDGVLVFGTNRGRIGVLSRNLERLIDMVHLADDGDKVTVSNSLALDEDGGIYSVTSKYLHKTFWDPIEQELRPAWDGEYDVGDHGGAGRLSAQGSGSTPSLLFHEKHGRFVAITDGGSLMNVVVFNATSGAKLAEHPVTFGDPRAATSYSDQSILVSGMRMVVVNNALTRRGELVESALQLAVGGPDGIEHIVKAQNLPPIISEVADLWPALLGDAPRGVEQFEFDPVSRSLRTTWARPDLAIPNGIPTMSEWTGLMYAVGKRKWRGASSAELGTGWWSLEALHWWTGKDAFTVRLGDGPNYNSLYAATEIGVGEIISGVLGGVVRVRQESLFLDGTPNKPPTAASGGQLQQRGLESVLGLNITTLTNMPPRFRGRRGDGNGEGILQRDIGREGTRRENGARRHQDSHEIGGRFDGSLLRIPDNPITTYSELITYLSSPDMIASTSTVPTSTGNGKGPRRGQNGGPLLSGKRVDHLLSNGPVLKPIPPPIPALPLMAPEGLNAVHDSISDPAAAAVMAAVTHNAEEQRNASTAAEATARQNEAQKEETGGKGAGSEQAIIPVRSDIDLEALLTSLGGESGEEGSSS</sequence>
<name>A0A0G4GCX8_VITBC</name>
<dbReference type="EMBL" id="CDMY01000628">
    <property type="protein sequence ID" value="CEM27129.1"/>
    <property type="molecule type" value="Genomic_DNA"/>
</dbReference>
<reference evidence="2 3" key="1">
    <citation type="submission" date="2014-11" db="EMBL/GenBank/DDBJ databases">
        <authorList>
            <person name="Zhu J."/>
            <person name="Qi W."/>
            <person name="Song R."/>
        </authorList>
    </citation>
    <scope>NUCLEOTIDE SEQUENCE [LARGE SCALE GENOMIC DNA]</scope>
</reference>